<dbReference type="Proteomes" id="UP000189796">
    <property type="component" value="Chromosome I"/>
</dbReference>
<dbReference type="EMBL" id="LT670817">
    <property type="protein sequence ID" value="SHI04251.1"/>
    <property type="molecule type" value="Genomic_DNA"/>
</dbReference>
<gene>
    <name evidence="1" type="ORF">SAMN05443248_7690</name>
</gene>
<name>A0A1M5XWP6_9BRAD</name>
<organism evidence="1 2">
    <name type="scientific">Bradyrhizobium erythrophlei</name>
    <dbReference type="NCBI Taxonomy" id="1437360"/>
    <lineage>
        <taxon>Bacteria</taxon>
        <taxon>Pseudomonadati</taxon>
        <taxon>Pseudomonadota</taxon>
        <taxon>Alphaproteobacteria</taxon>
        <taxon>Hyphomicrobiales</taxon>
        <taxon>Nitrobacteraceae</taxon>
        <taxon>Bradyrhizobium</taxon>
    </lineage>
</organism>
<dbReference type="AlphaFoldDB" id="A0A1M5XWP6"/>
<evidence type="ECO:0000313" key="1">
    <source>
        <dbReference type="EMBL" id="SHI04251.1"/>
    </source>
</evidence>
<dbReference type="RefSeq" id="WP_197689243.1">
    <property type="nucleotide sequence ID" value="NZ_LT670817.1"/>
</dbReference>
<evidence type="ECO:0000313" key="2">
    <source>
        <dbReference type="Proteomes" id="UP000189796"/>
    </source>
</evidence>
<sequence>MSINTQVEIPQALFLKARQVRARYGDVSHMWLVRRQKDSGFPSPTILGGIRFWKLSDLERWETDQKAAPKVRAYNLSTSAAGNLAEGADGSIKARESIS</sequence>
<evidence type="ECO:0008006" key="3">
    <source>
        <dbReference type="Google" id="ProtNLM"/>
    </source>
</evidence>
<proteinExistence type="predicted"/>
<reference evidence="1 2" key="1">
    <citation type="submission" date="2016-11" db="EMBL/GenBank/DDBJ databases">
        <authorList>
            <person name="Jaros S."/>
            <person name="Januszkiewicz K."/>
            <person name="Wedrychowicz H."/>
        </authorList>
    </citation>
    <scope>NUCLEOTIDE SEQUENCE [LARGE SCALE GENOMIC DNA]</scope>
    <source>
        <strain evidence="1 2">GAS138</strain>
    </source>
</reference>
<accession>A0A1M5XWP6</accession>
<protein>
    <recommendedName>
        <fullName evidence="3">Transcriptional regulator, AlpA family</fullName>
    </recommendedName>
</protein>